<sequence length="550" mass="63192">MPSIRRRWGLLLAGLSCLVLVIRSGVLSTGVLSEIIGAFETPDDGPESLYNVTTPLYAGKETLLQKQQLLQGVSRERPLFVLSLPNSGSLALQRFFECAGLRLSVELGRFFVNQESGVRVKDLLEIGSCLHNNYVSHLMAGNHSSNATSTTKNLLHGCGGDKFQVWIDMEIARFRLCFYPSMTPGFLELLFQQYRHATILQVIRDPIDWYESLSFDIKERWRDLCQANHPLISFPTTNASRNEWTRFYHWHVTHIRQFAKQHPSWRYLEISLDGHRHDEEETVMNSTSQFLHHHLGVDPQCWEQSHHQNKHSNVDNTDGKANTPLPPDITYPVLVTALSKSGTTTIHDYFTCGLGGGTSIHTRTKNQTSKRPVFIGKCMEYNILHQRPLLQECSYYKVWSDIQYLFRPKGSDDWSQAHCFLPTLGGGLEAFHDSFPRGTILHVTRNATHWIQSANRWQQLQERWAMACRDHQHHHSGLFVPPSRSPFAIWQDFYHNHTEWIRQFAREHPSLTYVEISLEDSVGTPKILNQVFGIPTFCWGHSNKNHKKGT</sequence>
<name>A0A9N8D8K3_9STRA</name>
<proteinExistence type="predicted"/>
<accession>A0A9N8D8K3</accession>
<evidence type="ECO:0000313" key="3">
    <source>
        <dbReference type="EMBL" id="CAB9498337.1"/>
    </source>
</evidence>
<feature type="region of interest" description="Disordered" evidence="1">
    <location>
        <begin position="306"/>
        <end position="325"/>
    </location>
</feature>
<comment type="caution">
    <text evidence="3">The sequence shown here is derived from an EMBL/GenBank/DDBJ whole genome shotgun (WGS) entry which is preliminary data.</text>
</comment>
<gene>
    <name evidence="3" type="ORF">SEMRO_36_G022700.1</name>
</gene>
<dbReference type="InterPro" id="IPR027417">
    <property type="entry name" value="P-loop_NTPase"/>
</dbReference>
<reference evidence="3" key="1">
    <citation type="submission" date="2020-06" db="EMBL/GenBank/DDBJ databases">
        <authorList>
            <consortium name="Plant Systems Biology data submission"/>
        </authorList>
    </citation>
    <scope>NUCLEOTIDE SEQUENCE</scope>
    <source>
        <strain evidence="3">D6</strain>
    </source>
</reference>
<protein>
    <recommendedName>
        <fullName evidence="5">Sulfotransferase</fullName>
    </recommendedName>
</protein>
<dbReference type="Gene3D" id="3.40.50.300">
    <property type="entry name" value="P-loop containing nucleotide triphosphate hydrolases"/>
    <property type="match status" value="1"/>
</dbReference>
<feature type="signal peptide" evidence="2">
    <location>
        <begin position="1"/>
        <end position="24"/>
    </location>
</feature>
<organism evidence="3 4">
    <name type="scientific">Seminavis robusta</name>
    <dbReference type="NCBI Taxonomy" id="568900"/>
    <lineage>
        <taxon>Eukaryota</taxon>
        <taxon>Sar</taxon>
        <taxon>Stramenopiles</taxon>
        <taxon>Ochrophyta</taxon>
        <taxon>Bacillariophyta</taxon>
        <taxon>Bacillariophyceae</taxon>
        <taxon>Bacillariophycidae</taxon>
        <taxon>Naviculales</taxon>
        <taxon>Naviculaceae</taxon>
        <taxon>Seminavis</taxon>
    </lineage>
</organism>
<keyword evidence="2" id="KW-0732">Signal</keyword>
<dbReference type="PANTHER" id="PTHR36978:SF4">
    <property type="entry name" value="P-LOOP CONTAINING NUCLEOSIDE TRIPHOSPHATE HYDROLASE PROTEIN"/>
    <property type="match status" value="1"/>
</dbReference>
<dbReference type="SUPFAM" id="SSF52540">
    <property type="entry name" value="P-loop containing nucleoside triphosphate hydrolases"/>
    <property type="match status" value="2"/>
</dbReference>
<dbReference type="AlphaFoldDB" id="A0A9N8D8K3"/>
<dbReference type="Proteomes" id="UP001153069">
    <property type="component" value="Unassembled WGS sequence"/>
</dbReference>
<evidence type="ECO:0000313" key="4">
    <source>
        <dbReference type="Proteomes" id="UP001153069"/>
    </source>
</evidence>
<feature type="chain" id="PRO_5040460269" description="Sulfotransferase" evidence="2">
    <location>
        <begin position="25"/>
        <end position="550"/>
    </location>
</feature>
<keyword evidence="4" id="KW-1185">Reference proteome</keyword>
<evidence type="ECO:0008006" key="5">
    <source>
        <dbReference type="Google" id="ProtNLM"/>
    </source>
</evidence>
<dbReference type="OrthoDB" id="47942at2759"/>
<dbReference type="PANTHER" id="PTHR36978">
    <property type="entry name" value="P-LOOP CONTAINING NUCLEOTIDE TRIPHOSPHATE HYDROLASE"/>
    <property type="match status" value="1"/>
</dbReference>
<evidence type="ECO:0000256" key="1">
    <source>
        <dbReference type="SAM" id="MobiDB-lite"/>
    </source>
</evidence>
<dbReference type="EMBL" id="CAICTM010000036">
    <property type="protein sequence ID" value="CAB9498337.1"/>
    <property type="molecule type" value="Genomic_DNA"/>
</dbReference>
<evidence type="ECO:0000256" key="2">
    <source>
        <dbReference type="SAM" id="SignalP"/>
    </source>
</evidence>